<protein>
    <submittedName>
        <fullName evidence="2">Sporulation protein, YlmC/YmxH family</fullName>
    </submittedName>
</protein>
<evidence type="ECO:0000313" key="2">
    <source>
        <dbReference type="EMBL" id="SHI44177.1"/>
    </source>
</evidence>
<dbReference type="PANTHER" id="PTHR40061">
    <property type="entry name" value="SPORULATION PROTEIN YLMC-RELATED"/>
    <property type="match status" value="1"/>
</dbReference>
<dbReference type="PANTHER" id="PTHR40061:SF1">
    <property type="entry name" value="SPORULATION PROTEIN YLMC-RELATED"/>
    <property type="match status" value="1"/>
</dbReference>
<keyword evidence="3" id="KW-1185">Reference proteome</keyword>
<name>A0A1M6B6A0_9FIRM</name>
<evidence type="ECO:0000313" key="3">
    <source>
        <dbReference type="Proteomes" id="UP000184529"/>
    </source>
</evidence>
<dbReference type="Pfam" id="PF05239">
    <property type="entry name" value="PRC"/>
    <property type="match status" value="1"/>
</dbReference>
<gene>
    <name evidence="2" type="ORF">SAMN02745219_00320</name>
</gene>
<dbReference type="InterPro" id="IPR011033">
    <property type="entry name" value="PRC_barrel-like_sf"/>
</dbReference>
<proteinExistence type="predicted"/>
<reference evidence="3" key="1">
    <citation type="submission" date="2016-11" db="EMBL/GenBank/DDBJ databases">
        <authorList>
            <person name="Varghese N."/>
            <person name="Submissions S."/>
        </authorList>
    </citation>
    <scope>NUCLEOTIDE SEQUENCE [LARGE SCALE GENOMIC DNA]</scope>
    <source>
        <strain evidence="3">DSM 16057</strain>
    </source>
</reference>
<dbReference type="Gene3D" id="2.30.30.240">
    <property type="entry name" value="PRC-barrel domain"/>
    <property type="match status" value="1"/>
</dbReference>
<dbReference type="RefSeq" id="WP_013823566.1">
    <property type="nucleotide sequence ID" value="NZ_FQZM01000004.1"/>
</dbReference>
<dbReference type="InterPro" id="IPR014238">
    <property type="entry name" value="Spore_YlmC/YmxH"/>
</dbReference>
<dbReference type="AlphaFoldDB" id="A0A1M6B6A0"/>
<dbReference type="STRING" id="1121432.SAMN02745219_00320"/>
<feature type="domain" description="PRC-barrel" evidence="1">
    <location>
        <begin position="1"/>
        <end position="80"/>
    </location>
</feature>
<sequence length="89" mass="10023">MRLTELAGKEIVNIYDGARLGIVGESDVAIDIETGQVQSIILPRRGNPISFWFDRQSLVIPWEAVRKIGSEVIIVDLDQANLNLRRYSL</sequence>
<evidence type="ECO:0000259" key="1">
    <source>
        <dbReference type="Pfam" id="PF05239"/>
    </source>
</evidence>
<dbReference type="InterPro" id="IPR027275">
    <property type="entry name" value="PRC-brl_dom"/>
</dbReference>
<dbReference type="EMBL" id="FQZM01000004">
    <property type="protein sequence ID" value="SHI44177.1"/>
    <property type="molecule type" value="Genomic_DNA"/>
</dbReference>
<dbReference type="Proteomes" id="UP000184529">
    <property type="component" value="Unassembled WGS sequence"/>
</dbReference>
<dbReference type="OrthoDB" id="6024937at2"/>
<organism evidence="2 3">
    <name type="scientific">Desulfofundulus thermosubterraneus DSM 16057</name>
    <dbReference type="NCBI Taxonomy" id="1121432"/>
    <lineage>
        <taxon>Bacteria</taxon>
        <taxon>Bacillati</taxon>
        <taxon>Bacillota</taxon>
        <taxon>Clostridia</taxon>
        <taxon>Eubacteriales</taxon>
        <taxon>Peptococcaceae</taxon>
        <taxon>Desulfofundulus</taxon>
    </lineage>
</organism>
<dbReference type="NCBIfam" id="TIGR02888">
    <property type="entry name" value="spore_YlmC_YmxH"/>
    <property type="match status" value="1"/>
</dbReference>
<accession>A0A1M6B6A0</accession>
<dbReference type="SUPFAM" id="SSF50346">
    <property type="entry name" value="PRC-barrel domain"/>
    <property type="match status" value="1"/>
</dbReference>